<dbReference type="InterPro" id="IPR028941">
    <property type="entry name" value="WHIM2_dom"/>
</dbReference>
<evidence type="ECO:0000256" key="7">
    <source>
        <dbReference type="ARBA" id="ARBA00022692"/>
    </source>
</evidence>
<dbReference type="Pfam" id="PF15612">
    <property type="entry name" value="WHIM1"/>
    <property type="match status" value="1"/>
</dbReference>
<dbReference type="PANTHER" id="PTHR32075">
    <property type="entry name" value="ISWI CHROMATIN-REMODELING COMPLEX SUBUNIT YPL216W-RELATED"/>
    <property type="match status" value="1"/>
</dbReference>
<evidence type="ECO:0000256" key="10">
    <source>
        <dbReference type="ARBA" id="ARBA00023054"/>
    </source>
</evidence>
<feature type="region of interest" description="Disordered" evidence="14">
    <location>
        <begin position="925"/>
        <end position="983"/>
    </location>
</feature>
<evidence type="ECO:0000256" key="8">
    <source>
        <dbReference type="ARBA" id="ARBA00022824"/>
    </source>
</evidence>
<evidence type="ECO:0000256" key="6">
    <source>
        <dbReference type="ARBA" id="ARBA00022679"/>
    </source>
</evidence>
<dbReference type="Proteomes" id="UP000078240">
    <property type="component" value="Unassembled WGS sequence"/>
</dbReference>
<dbReference type="InterPro" id="IPR004856">
    <property type="entry name" value="Glyco_trans_ALG6/ALG8"/>
</dbReference>
<feature type="compositionally biased region" description="Acidic residues" evidence="14">
    <location>
        <begin position="931"/>
        <end position="950"/>
    </location>
</feature>
<dbReference type="GO" id="GO:0016758">
    <property type="term" value="F:hexosyltransferase activity"/>
    <property type="evidence" value="ECO:0007669"/>
    <property type="project" value="InterPro"/>
</dbReference>
<feature type="transmembrane region" description="Helical" evidence="15">
    <location>
        <begin position="447"/>
        <end position="467"/>
    </location>
</feature>
<dbReference type="Pfam" id="PF03155">
    <property type="entry name" value="Alg6_Alg8"/>
    <property type="match status" value="1"/>
</dbReference>
<keyword evidence="8" id="KW-0256">Endoplasmic reticulum</keyword>
<evidence type="ECO:0000256" key="2">
    <source>
        <dbReference type="ARBA" id="ARBA00004477"/>
    </source>
</evidence>
<keyword evidence="12 13" id="KW-0539">Nucleus</keyword>
<feature type="region of interest" description="Disordered" evidence="14">
    <location>
        <begin position="1455"/>
        <end position="1490"/>
    </location>
</feature>
<evidence type="ECO:0000313" key="19">
    <source>
        <dbReference type="Proteomes" id="UP000078240"/>
    </source>
</evidence>
<keyword evidence="7 15" id="KW-0812">Transmembrane</keyword>
<gene>
    <name evidence="18" type="ORF">VFPBJ_02650</name>
</gene>
<feature type="region of interest" description="Disordered" evidence="14">
    <location>
        <begin position="1412"/>
        <end position="1432"/>
    </location>
</feature>
<evidence type="ECO:0000256" key="11">
    <source>
        <dbReference type="ARBA" id="ARBA00023136"/>
    </source>
</evidence>
<name>A0A179H323_PURLI</name>
<dbReference type="UniPathway" id="UPA00378"/>
<dbReference type="GO" id="GO:0000781">
    <property type="term" value="C:chromosome, telomeric region"/>
    <property type="evidence" value="ECO:0007669"/>
    <property type="project" value="GOC"/>
</dbReference>
<keyword evidence="10" id="KW-0175">Coiled coil</keyword>
<feature type="compositionally biased region" description="Basic and acidic residues" evidence="14">
    <location>
        <begin position="1188"/>
        <end position="1220"/>
    </location>
</feature>
<proteinExistence type="inferred from homology"/>
<dbReference type="Pfam" id="PF15613">
    <property type="entry name" value="WSD"/>
    <property type="match status" value="1"/>
</dbReference>
<dbReference type="EMBL" id="LSBH01000002">
    <property type="protein sequence ID" value="OAQ83883.1"/>
    <property type="molecule type" value="Genomic_DNA"/>
</dbReference>
<comment type="caution">
    <text evidence="18">The sequence shown here is derived from an EMBL/GenBank/DDBJ whole genome shotgun (WGS) entry which is preliminary data.</text>
</comment>
<dbReference type="InterPro" id="IPR013136">
    <property type="entry name" value="WSTF_Acf1_Cbp146"/>
</dbReference>
<comment type="pathway">
    <text evidence="3">Protein modification; protein glycosylation.</text>
</comment>
<feature type="compositionally biased region" description="Basic and acidic residues" evidence="14">
    <location>
        <begin position="1141"/>
        <end position="1157"/>
    </location>
</feature>
<feature type="region of interest" description="Disordered" evidence="14">
    <location>
        <begin position="1126"/>
        <end position="1220"/>
    </location>
</feature>
<evidence type="ECO:0000256" key="12">
    <source>
        <dbReference type="ARBA" id="ARBA00023242"/>
    </source>
</evidence>
<dbReference type="PROSITE" id="PS51136">
    <property type="entry name" value="WAC"/>
    <property type="match status" value="1"/>
</dbReference>
<evidence type="ECO:0000256" key="5">
    <source>
        <dbReference type="ARBA" id="ARBA00022676"/>
    </source>
</evidence>
<dbReference type="GO" id="GO:0005634">
    <property type="term" value="C:nucleus"/>
    <property type="evidence" value="ECO:0007669"/>
    <property type="project" value="UniProtKB-SubCell"/>
</dbReference>
<comment type="similarity">
    <text evidence="4">Belongs to the ALG6/ALG8 glucosyltransferase family.</text>
</comment>
<feature type="transmembrane region" description="Helical" evidence="15">
    <location>
        <begin position="314"/>
        <end position="332"/>
    </location>
</feature>
<dbReference type="InterPro" id="IPR018501">
    <property type="entry name" value="DDT_dom"/>
</dbReference>
<feature type="region of interest" description="Disordered" evidence="14">
    <location>
        <begin position="733"/>
        <end position="812"/>
    </location>
</feature>
<feature type="transmembrane region" description="Helical" evidence="15">
    <location>
        <begin position="7"/>
        <end position="26"/>
    </location>
</feature>
<feature type="compositionally biased region" description="Acidic residues" evidence="14">
    <location>
        <begin position="1158"/>
        <end position="1169"/>
    </location>
</feature>
<dbReference type="InterPro" id="IPR028942">
    <property type="entry name" value="WHIM1_dom"/>
</dbReference>
<sequence>MSEFYPTLAQCAVVAGAFKILLFPAYKSTDFEVHRNWLAITNTLPVSEWYYEKTSEWTLDYPPFFAYFEWLLAHAARLFDPAMLHVYNLNHESWQTVYFQRATVIITEIVLAYALQMFVDTTPLPSKRAAQVAALSIFLSPGLLIIDHIHFQYNGFMYGILVLSLVLARCRSTLLQSGLVFAALLCFKHIYLYLALAYFVFLLRTYCLSSRSIFRIKLLNCIQLGGGIALIFGAAFGPFAAMKQIPQLLSRLFPFSRGLCHAYWAPNIWALYSLADRVLIHLAPRLGLALKEDALHSVTRGLVGDTAFAVLPEIVPRVCFALTLLFQGLPLIKLFAQPTWENFIGAVTLCGYASFLFGWHVHEKAILLVIIPFSLIALRDRRHLGAFRPLAVAGHVSLFPLLFTPAEFPVKTIYTVFWLVLFLMAFDRLAPASNKARFFLLDRFSTLYIAVSIPLIAYTSLFHQMIFGKSYEFLPLMFTSSYAAVGVVGSWVLFKRKPVKFLPPPDIEDGNTEVWHIPQTGEIFATYEEYLNRMDFYKQRRFNDQITGHSGLTFFEAYNSELTGGREVEAAFPEALKGPILRKVQFQTISRLDNLVDMIFDEFKHDYYPGEEVTVTVDGGERIHGLVRDKSTFGPRILADGSRTQPVTRYLVVSKADPDSESMFTDEHICRDRGVFTKAMLRSFIKKTVTREAWNGAPWLVKDDYAGQYHIDTRVPPHLRYDTKLQERKQLQAQKRAAPHDVNGHGLHAGPVRLPELKPAPKSHKGKHGQQGGKGLKWPSNMSINGVNGAHDHAPPVREPTPPPPPPPPKYPIEDLQLEPKEGSVRPPLKFMCRNSPVELTNGDANHSGEPTYDHIDMASVGPLLETWDTLNVYCEIFQLDSFTFDDFVEAMSVSSTEVPVQLFDELHCSVLKVLVDSEQEGGKVRITLPELEEDDSEEEDEDEDMDETAEPTPEPEPKPTGRATRSSLAKAEAERLAAEAAAAEEETLRAELESKHRAEELLREYDWIEHLRKRDFANGGWERIVVGLFHQLSKSERQEKLCEELLLQLVPPETEPTQEVVRQRYGELDVNFRVKALQLLCMLTMETKAVRGYMEDCSETMTKYRKERIEWQRKRKQAVEDLRQLNEDRKAMLPESTPAEESKDAVSKDDDVKMTDADDSQLDKDDDANGTVNGNGNSKPQKKRRGRQSDKQRKLEEEDRKAKEKEAEEKEKEKTPKDIVKLPPQQMKQYNKILKEIQKKEDFIKECEDEVAVIENDLREADCPRTRVLGKDRFWNRYYWFERNGMPYAGLPNSSTAWAEYANGCIWVQGPDELEREGYIDVPAELQNEYKAKFDMTVPERKAKEEGGTSIFNANQWGYIADPEKVDQLIRWLDPRGFNELKLRKELLNYRDKIAAHMDNRKKYLGIGEEKQGEAATTTTAKRTSSRIRDKTPEMRNYRCLAWENTMALEELGHLHMDQPPPPRSRKQTKKREAQSEPAGRGATKARKK</sequence>
<evidence type="ECO:0000256" key="14">
    <source>
        <dbReference type="SAM" id="MobiDB-lite"/>
    </source>
</evidence>
<keyword evidence="11 15" id="KW-0472">Membrane</keyword>
<feature type="transmembrane region" description="Helical" evidence="15">
    <location>
        <begin position="221"/>
        <end position="241"/>
    </location>
</feature>
<keyword evidence="5" id="KW-0328">Glycosyltransferase</keyword>
<evidence type="ECO:0000256" key="3">
    <source>
        <dbReference type="ARBA" id="ARBA00004922"/>
    </source>
</evidence>
<dbReference type="PANTHER" id="PTHR32075:SF6">
    <property type="entry name" value="ISWI CHROMATIN-REMODELING COMPLEX SUBUNIT YPL216W-RELATED"/>
    <property type="match status" value="1"/>
</dbReference>
<dbReference type="GO" id="GO:0005789">
    <property type="term" value="C:endoplasmic reticulum membrane"/>
    <property type="evidence" value="ECO:0007669"/>
    <property type="project" value="UniProtKB-SubCell"/>
</dbReference>
<feature type="transmembrane region" description="Helical" evidence="15">
    <location>
        <begin position="339"/>
        <end position="355"/>
    </location>
</feature>
<feature type="transmembrane region" description="Helical" evidence="15">
    <location>
        <begin position="408"/>
        <end position="426"/>
    </location>
</feature>
<evidence type="ECO:0000259" key="17">
    <source>
        <dbReference type="PROSITE" id="PS51136"/>
    </source>
</evidence>
<evidence type="ECO:0000256" key="9">
    <source>
        <dbReference type="ARBA" id="ARBA00022989"/>
    </source>
</evidence>
<dbReference type="Pfam" id="PF02791">
    <property type="entry name" value="DDT"/>
    <property type="match status" value="1"/>
</dbReference>
<evidence type="ECO:0000256" key="13">
    <source>
        <dbReference type="PROSITE-ProRule" id="PRU00475"/>
    </source>
</evidence>
<evidence type="ECO:0000313" key="18">
    <source>
        <dbReference type="EMBL" id="OAQ83883.1"/>
    </source>
</evidence>
<feature type="domain" description="DDT" evidence="16">
    <location>
        <begin position="858"/>
        <end position="921"/>
    </location>
</feature>
<feature type="domain" description="WAC" evidence="17">
    <location>
        <begin position="512"/>
        <end position="621"/>
    </location>
</feature>
<feature type="transmembrane region" description="Helical" evidence="15">
    <location>
        <begin position="98"/>
        <end position="116"/>
    </location>
</feature>
<reference evidence="18 19" key="1">
    <citation type="submission" date="2016-01" db="EMBL/GenBank/DDBJ databases">
        <title>Biosynthesis of antibiotic leucinostatins and their inhibition on Phytophthora in bio-control Purpureocillium lilacinum.</title>
        <authorList>
            <person name="Wang G."/>
            <person name="Liu Z."/>
            <person name="Lin R."/>
            <person name="Li E."/>
            <person name="Mao Z."/>
            <person name="Ling J."/>
            <person name="Yin W."/>
            <person name="Xie B."/>
        </authorList>
    </citation>
    <scope>NUCLEOTIDE SEQUENCE [LARGE SCALE GENOMIC DNA]</scope>
    <source>
        <strain evidence="18">PLBJ-1</strain>
    </source>
</reference>
<feature type="compositionally biased region" description="Polar residues" evidence="14">
    <location>
        <begin position="1171"/>
        <end position="1180"/>
    </location>
</feature>
<dbReference type="GO" id="GO:0000785">
    <property type="term" value="C:chromatin"/>
    <property type="evidence" value="ECO:0007669"/>
    <property type="project" value="UniProtKB-ARBA"/>
</dbReference>
<evidence type="ECO:0000256" key="1">
    <source>
        <dbReference type="ARBA" id="ARBA00004123"/>
    </source>
</evidence>
<dbReference type="GO" id="GO:0031509">
    <property type="term" value="P:subtelomeric heterochromatin formation"/>
    <property type="evidence" value="ECO:0007669"/>
    <property type="project" value="TreeGrafter"/>
</dbReference>
<organism evidence="18 19">
    <name type="scientific">Purpureocillium lilacinum</name>
    <name type="common">Paecilomyces lilacinus</name>
    <dbReference type="NCBI Taxonomy" id="33203"/>
    <lineage>
        <taxon>Eukaryota</taxon>
        <taxon>Fungi</taxon>
        <taxon>Dikarya</taxon>
        <taxon>Ascomycota</taxon>
        <taxon>Pezizomycotina</taxon>
        <taxon>Sordariomycetes</taxon>
        <taxon>Hypocreomycetidae</taxon>
        <taxon>Hypocreales</taxon>
        <taxon>Ophiocordycipitaceae</taxon>
        <taxon>Purpureocillium</taxon>
    </lineage>
</organism>
<keyword evidence="6 18" id="KW-0808">Transferase</keyword>
<feature type="transmembrane region" description="Helical" evidence="15">
    <location>
        <begin position="158"/>
        <end position="184"/>
    </location>
</feature>
<feature type="compositionally biased region" description="Pro residues" evidence="14">
    <location>
        <begin position="797"/>
        <end position="811"/>
    </location>
</feature>
<dbReference type="PROSITE" id="PS50827">
    <property type="entry name" value="DDT"/>
    <property type="match status" value="1"/>
</dbReference>
<protein>
    <submittedName>
        <fullName evidence="18">Dolichyl pyrophosphate Glc1Man9GlcNAc2 alpha-1,3-glucosyltransferase</fullName>
    </submittedName>
</protein>
<feature type="transmembrane region" description="Helical" evidence="15">
    <location>
        <begin position="190"/>
        <end position="209"/>
    </location>
</feature>
<evidence type="ECO:0000256" key="4">
    <source>
        <dbReference type="ARBA" id="ARBA00008715"/>
    </source>
</evidence>
<evidence type="ECO:0000256" key="15">
    <source>
        <dbReference type="SAM" id="Phobius"/>
    </source>
</evidence>
<dbReference type="Pfam" id="PF10537">
    <property type="entry name" value="WAC_Acf1_DNA_bd"/>
    <property type="match status" value="1"/>
</dbReference>
<evidence type="ECO:0000259" key="16">
    <source>
        <dbReference type="PROSITE" id="PS50827"/>
    </source>
</evidence>
<accession>A0A179H323</accession>
<keyword evidence="9 15" id="KW-1133">Transmembrane helix</keyword>
<comment type="subcellular location">
    <subcellularLocation>
        <location evidence="2">Endoplasmic reticulum membrane</location>
        <topology evidence="2">Multi-pass membrane protein</topology>
    </subcellularLocation>
    <subcellularLocation>
        <location evidence="1 13">Nucleus</location>
    </subcellularLocation>
</comment>
<feature type="transmembrane region" description="Helical" evidence="15">
    <location>
        <begin position="128"/>
        <end position="146"/>
    </location>
</feature>